<dbReference type="RefSeq" id="WP_006599466.1">
    <property type="nucleotide sequence ID" value="NZ_GL622359.1"/>
</dbReference>
<keyword evidence="2" id="KW-1185">Reference proteome</keyword>
<comment type="caution">
    <text evidence="1">The sequence shown here is derived from an EMBL/GenBank/DDBJ whole genome shotgun (WGS) entry which is preliminary data.</text>
</comment>
<proteinExistence type="predicted"/>
<dbReference type="PANTHER" id="PTHR31118">
    <property type="entry name" value="CYCLASE-LIKE PROTEIN 2"/>
    <property type="match status" value="1"/>
</dbReference>
<dbReference type="OrthoDB" id="9796085at2"/>
<dbReference type="EMBL" id="AEQN01000026">
    <property type="protein sequence ID" value="EFV00879.1"/>
    <property type="molecule type" value="Genomic_DNA"/>
</dbReference>
<dbReference type="InterPro" id="IPR007325">
    <property type="entry name" value="KFase/CYL"/>
</dbReference>
<reference evidence="1 2" key="1">
    <citation type="submission" date="2010-12" db="EMBL/GenBank/DDBJ databases">
        <authorList>
            <person name="Muzny D."/>
            <person name="Qin X."/>
            <person name="Deng J."/>
            <person name="Jiang H."/>
            <person name="Liu Y."/>
            <person name="Qu J."/>
            <person name="Song X.-Z."/>
            <person name="Zhang L."/>
            <person name="Thornton R."/>
            <person name="Coyle M."/>
            <person name="Francisco L."/>
            <person name="Jackson L."/>
            <person name="Javaid M."/>
            <person name="Korchina V."/>
            <person name="Kovar C."/>
            <person name="Mata R."/>
            <person name="Mathew T."/>
            <person name="Ngo R."/>
            <person name="Nguyen L."/>
            <person name="Nguyen N."/>
            <person name="Okwuonu G."/>
            <person name="Ongeri F."/>
            <person name="Pham C."/>
            <person name="Simmons D."/>
            <person name="Wilczek-Boney K."/>
            <person name="Hale W."/>
            <person name="Jakkamsetti A."/>
            <person name="Pham P."/>
            <person name="Ruth R."/>
            <person name="San Lucas F."/>
            <person name="Warren J."/>
            <person name="Zhang J."/>
            <person name="Zhao Z."/>
            <person name="Zhou C."/>
            <person name="Zhu D."/>
            <person name="Lee S."/>
            <person name="Bess C."/>
            <person name="Blankenburg K."/>
            <person name="Forbes L."/>
            <person name="Fu Q."/>
            <person name="Gubbala S."/>
            <person name="Hirani K."/>
            <person name="Jayaseelan J.C."/>
            <person name="Lara F."/>
            <person name="Munidasa M."/>
            <person name="Palculict T."/>
            <person name="Patil S."/>
            <person name="Pu L.-L."/>
            <person name="Saada N."/>
            <person name="Tang L."/>
            <person name="Weissenberger G."/>
            <person name="Zhu Y."/>
            <person name="Hemphill L."/>
            <person name="Shang Y."/>
            <person name="Youmans B."/>
            <person name="Ayvaz T."/>
            <person name="Ross M."/>
            <person name="Santibanez J."/>
            <person name="Aqrawi P."/>
            <person name="Gross S."/>
            <person name="Joshi V."/>
            <person name="Fowler G."/>
            <person name="Nazareth L."/>
            <person name="Reid J."/>
            <person name="Worley K."/>
            <person name="Petrosino J."/>
            <person name="Highlander S."/>
            <person name="Gibbs R."/>
        </authorList>
    </citation>
    <scope>NUCLEOTIDE SEQUENCE [LARGE SCALE GENOMIC DNA]</scope>
    <source>
        <strain evidence="1 2">ATCC 23263</strain>
    </source>
</reference>
<sequence>MKIIDMTQDIYPDCPGWYAYENAELGHETFVGKEGYTSERLNINTHTATHLDAPFHNYADMDTIDAMPIDQFIGEAVVIDKRGVEDNYEVTIDDLKPYESLIKKDSIVLINTGWTKHRGYGEDYMKAWPYLSGEGAKWLREKGVKGVGIDGMSIGSYENGKPAHSQLLPYNIFVLEECAFPDEIMRYKTFKFYAVPLKLRGAGGSPTRAFAIVDD</sequence>
<protein>
    <submittedName>
        <fullName evidence="1">Putative cyclase</fullName>
    </submittedName>
</protein>
<dbReference type="InterPro" id="IPR037175">
    <property type="entry name" value="KFase_sf"/>
</dbReference>
<accession>E6MJ59</accession>
<evidence type="ECO:0000313" key="1">
    <source>
        <dbReference type="EMBL" id="EFV00879.1"/>
    </source>
</evidence>
<dbReference type="PANTHER" id="PTHR31118:SF32">
    <property type="entry name" value="KYNURENINE FORMAMIDASE"/>
    <property type="match status" value="1"/>
</dbReference>
<dbReference type="GO" id="GO:0019441">
    <property type="term" value="P:L-tryptophan catabolic process to kynurenine"/>
    <property type="evidence" value="ECO:0007669"/>
    <property type="project" value="InterPro"/>
</dbReference>
<dbReference type="HOGENOM" id="CLU_030671_3_0_9"/>
<dbReference type="AlphaFoldDB" id="E6MJ59"/>
<dbReference type="Proteomes" id="UP000004754">
    <property type="component" value="Unassembled WGS sequence"/>
</dbReference>
<dbReference type="eggNOG" id="COG1878">
    <property type="taxonomic scope" value="Bacteria"/>
</dbReference>
<dbReference type="Gene3D" id="3.50.30.50">
    <property type="entry name" value="Putative cyclase"/>
    <property type="match status" value="1"/>
</dbReference>
<dbReference type="Pfam" id="PF04199">
    <property type="entry name" value="Cyclase"/>
    <property type="match status" value="1"/>
</dbReference>
<name>E6MJ59_9FIRM</name>
<gene>
    <name evidence="1" type="ORF">HMP0721_2044</name>
</gene>
<dbReference type="SUPFAM" id="SSF102198">
    <property type="entry name" value="Putative cyclase"/>
    <property type="match status" value="1"/>
</dbReference>
<dbReference type="GO" id="GO:0004061">
    <property type="term" value="F:arylformamidase activity"/>
    <property type="evidence" value="ECO:0007669"/>
    <property type="project" value="InterPro"/>
</dbReference>
<organism evidence="1 2">
    <name type="scientific">Pseudoramibacter alactolyticus ATCC 23263</name>
    <dbReference type="NCBI Taxonomy" id="887929"/>
    <lineage>
        <taxon>Bacteria</taxon>
        <taxon>Bacillati</taxon>
        <taxon>Bacillota</taxon>
        <taxon>Clostridia</taxon>
        <taxon>Eubacteriales</taxon>
        <taxon>Eubacteriaceae</taxon>
        <taxon>Pseudoramibacter</taxon>
    </lineage>
</organism>
<evidence type="ECO:0000313" key="2">
    <source>
        <dbReference type="Proteomes" id="UP000004754"/>
    </source>
</evidence>
<dbReference type="STRING" id="887929.HMP0721_2044"/>